<feature type="signal peptide" evidence="1">
    <location>
        <begin position="1"/>
        <end position="22"/>
    </location>
</feature>
<name>A0ABS7GYI2_9HYPH</name>
<dbReference type="InterPro" id="IPR009560">
    <property type="entry name" value="DUF1176"/>
</dbReference>
<dbReference type="Proteomes" id="UP000717752">
    <property type="component" value="Unassembled WGS sequence"/>
</dbReference>
<accession>A0ABS7GYI2</accession>
<protein>
    <submittedName>
        <fullName evidence="2">DUF1176 domain-containing protein</fullName>
    </submittedName>
</protein>
<keyword evidence="1" id="KW-0732">Signal</keyword>
<dbReference type="Pfam" id="PF06674">
    <property type="entry name" value="DUF1176"/>
    <property type="match status" value="1"/>
</dbReference>
<dbReference type="EMBL" id="JAEUAK010000009">
    <property type="protein sequence ID" value="MBW9055053.1"/>
    <property type="molecule type" value="Genomic_DNA"/>
</dbReference>
<reference evidence="2 3" key="1">
    <citation type="journal article" date="2021" name="MBio">
        <title>Poor Competitiveness of Bradyrhizobium in Pigeon Pea Root Colonization in Indian Soils.</title>
        <authorList>
            <person name="Chalasani D."/>
            <person name="Basu A."/>
            <person name="Pullabhotla S.V.S.R.N."/>
            <person name="Jorrin B."/>
            <person name="Neal A.L."/>
            <person name="Poole P.S."/>
            <person name="Podile A.R."/>
            <person name="Tkacz A."/>
        </authorList>
    </citation>
    <scope>NUCLEOTIDE SEQUENCE [LARGE SCALE GENOMIC DNA]</scope>
    <source>
        <strain evidence="2 3">HU56</strain>
    </source>
</reference>
<dbReference type="RefSeq" id="WP_220336399.1">
    <property type="nucleotide sequence ID" value="NZ_JAEUAK010000009.1"/>
</dbReference>
<sequence>MKRQLIATVTAAVLAGAWDASAEASSPIRPIARFADLPDVVRADVEPDDGDCHIEEPRLADGDAFEIISETGKRLIIVPCGQAGAYNMPFAIYGGYGNHISRAVFPLKFSETTGDTAFNIRYDATERRFTSFVKGRGMGDCGSYYVWRVAEPPNTDFLVLEEVRIKEECDARADGGPATWPLVWKRQ</sequence>
<organism evidence="2 3">
    <name type="scientific">Rhizobium mesosinicum</name>
    <dbReference type="NCBI Taxonomy" id="335017"/>
    <lineage>
        <taxon>Bacteria</taxon>
        <taxon>Pseudomonadati</taxon>
        <taxon>Pseudomonadota</taxon>
        <taxon>Alphaproteobacteria</taxon>
        <taxon>Hyphomicrobiales</taxon>
        <taxon>Rhizobiaceae</taxon>
        <taxon>Rhizobium/Agrobacterium group</taxon>
        <taxon>Rhizobium</taxon>
    </lineage>
</organism>
<comment type="caution">
    <text evidence="2">The sequence shown here is derived from an EMBL/GenBank/DDBJ whole genome shotgun (WGS) entry which is preliminary data.</text>
</comment>
<evidence type="ECO:0000313" key="3">
    <source>
        <dbReference type="Proteomes" id="UP000717752"/>
    </source>
</evidence>
<evidence type="ECO:0000313" key="2">
    <source>
        <dbReference type="EMBL" id="MBW9055053.1"/>
    </source>
</evidence>
<keyword evidence="3" id="KW-1185">Reference proteome</keyword>
<proteinExistence type="predicted"/>
<feature type="chain" id="PRO_5046622731" evidence="1">
    <location>
        <begin position="23"/>
        <end position="187"/>
    </location>
</feature>
<evidence type="ECO:0000256" key="1">
    <source>
        <dbReference type="SAM" id="SignalP"/>
    </source>
</evidence>
<gene>
    <name evidence="2" type="ORF">JNB85_21865</name>
</gene>